<gene>
    <name evidence="2" type="ORF">H9724_03765</name>
</gene>
<dbReference type="InterPro" id="IPR000835">
    <property type="entry name" value="HTH_MarR-typ"/>
</dbReference>
<evidence type="ECO:0000313" key="2">
    <source>
        <dbReference type="EMBL" id="HIZ61870.1"/>
    </source>
</evidence>
<protein>
    <submittedName>
        <fullName evidence="2">MarR family transcriptional regulator</fullName>
    </submittedName>
</protein>
<organism evidence="2 3">
    <name type="scientific">Candidatus Gemmiger avistercoris</name>
    <dbReference type="NCBI Taxonomy" id="2838606"/>
    <lineage>
        <taxon>Bacteria</taxon>
        <taxon>Bacillati</taxon>
        <taxon>Bacillota</taxon>
        <taxon>Clostridia</taxon>
        <taxon>Eubacteriales</taxon>
        <taxon>Gemmiger</taxon>
    </lineage>
</organism>
<comment type="caution">
    <text evidence="2">The sequence shown here is derived from an EMBL/GenBank/DDBJ whole genome shotgun (WGS) entry which is preliminary data.</text>
</comment>
<evidence type="ECO:0000259" key="1">
    <source>
        <dbReference type="PROSITE" id="PS50995"/>
    </source>
</evidence>
<feature type="domain" description="HTH marR-type" evidence="1">
    <location>
        <begin position="7"/>
        <end position="143"/>
    </location>
</feature>
<dbReference type="Gene3D" id="1.10.10.10">
    <property type="entry name" value="Winged helix-like DNA-binding domain superfamily/Winged helix DNA-binding domain"/>
    <property type="match status" value="1"/>
</dbReference>
<dbReference type="InterPro" id="IPR039422">
    <property type="entry name" value="MarR/SlyA-like"/>
</dbReference>
<dbReference type="GO" id="GO:0003700">
    <property type="term" value="F:DNA-binding transcription factor activity"/>
    <property type="evidence" value="ECO:0007669"/>
    <property type="project" value="InterPro"/>
</dbReference>
<name>A0A9D2FK52_9FIRM</name>
<dbReference type="Proteomes" id="UP000824105">
    <property type="component" value="Unassembled WGS sequence"/>
</dbReference>
<dbReference type="Pfam" id="PF12802">
    <property type="entry name" value="MarR_2"/>
    <property type="match status" value="1"/>
</dbReference>
<dbReference type="PANTHER" id="PTHR33164">
    <property type="entry name" value="TRANSCRIPTIONAL REGULATOR, MARR FAMILY"/>
    <property type="match status" value="1"/>
</dbReference>
<dbReference type="AlphaFoldDB" id="A0A9D2FK52"/>
<dbReference type="InterPro" id="IPR011991">
    <property type="entry name" value="ArsR-like_HTH"/>
</dbReference>
<sequence>MDQSQAISELFELLWQMRKTMHSAMQQVEIRCPQGQFFMLERLHLAAGRGGGAAVPVSALAEQTRMLPAAVSRSLRQLEDAGLAERIPDPEDHRRTLVRLTPAGEATRRAAEELLRDYIQRVIQRMGEAEFAALLDSWRRWDAVMRRELPERSGASLPTC</sequence>
<dbReference type="InterPro" id="IPR036388">
    <property type="entry name" value="WH-like_DNA-bd_sf"/>
</dbReference>
<dbReference type="GO" id="GO:0006950">
    <property type="term" value="P:response to stress"/>
    <property type="evidence" value="ECO:0007669"/>
    <property type="project" value="TreeGrafter"/>
</dbReference>
<reference evidence="2" key="2">
    <citation type="submission" date="2021-04" db="EMBL/GenBank/DDBJ databases">
        <authorList>
            <person name="Gilroy R."/>
        </authorList>
    </citation>
    <scope>NUCLEOTIDE SEQUENCE</scope>
    <source>
        <strain evidence="2">CHK188-11489</strain>
    </source>
</reference>
<dbReference type="SMART" id="SM00347">
    <property type="entry name" value="HTH_MARR"/>
    <property type="match status" value="1"/>
</dbReference>
<dbReference type="PANTHER" id="PTHR33164:SF43">
    <property type="entry name" value="HTH-TYPE TRANSCRIPTIONAL REPRESSOR YETL"/>
    <property type="match status" value="1"/>
</dbReference>
<accession>A0A9D2FK52</accession>
<dbReference type="PROSITE" id="PS50995">
    <property type="entry name" value="HTH_MARR_2"/>
    <property type="match status" value="1"/>
</dbReference>
<dbReference type="EMBL" id="DXBF01000032">
    <property type="protein sequence ID" value="HIZ61870.1"/>
    <property type="molecule type" value="Genomic_DNA"/>
</dbReference>
<proteinExistence type="predicted"/>
<evidence type="ECO:0000313" key="3">
    <source>
        <dbReference type="Proteomes" id="UP000824105"/>
    </source>
</evidence>
<dbReference type="SUPFAM" id="SSF46785">
    <property type="entry name" value="Winged helix' DNA-binding domain"/>
    <property type="match status" value="1"/>
</dbReference>
<dbReference type="CDD" id="cd00090">
    <property type="entry name" value="HTH_ARSR"/>
    <property type="match status" value="1"/>
</dbReference>
<reference evidence="2" key="1">
    <citation type="journal article" date="2021" name="PeerJ">
        <title>Extensive microbial diversity within the chicken gut microbiome revealed by metagenomics and culture.</title>
        <authorList>
            <person name="Gilroy R."/>
            <person name="Ravi A."/>
            <person name="Getino M."/>
            <person name="Pursley I."/>
            <person name="Horton D.L."/>
            <person name="Alikhan N.F."/>
            <person name="Baker D."/>
            <person name="Gharbi K."/>
            <person name="Hall N."/>
            <person name="Watson M."/>
            <person name="Adriaenssens E.M."/>
            <person name="Foster-Nyarko E."/>
            <person name="Jarju S."/>
            <person name="Secka A."/>
            <person name="Antonio M."/>
            <person name="Oren A."/>
            <person name="Chaudhuri R.R."/>
            <person name="La Ragione R."/>
            <person name="Hildebrand F."/>
            <person name="Pallen M.J."/>
        </authorList>
    </citation>
    <scope>NUCLEOTIDE SEQUENCE</scope>
    <source>
        <strain evidence="2">CHK188-11489</strain>
    </source>
</reference>
<dbReference type="InterPro" id="IPR036390">
    <property type="entry name" value="WH_DNA-bd_sf"/>
</dbReference>